<protein>
    <recommendedName>
        <fullName evidence="7">Probable electron transfer flavoprotein subunit alpha</fullName>
    </recommendedName>
</protein>
<comment type="subcellular location">
    <subcellularLocation>
        <location evidence="1 7">Mitochondrion matrix</location>
    </subcellularLocation>
</comment>
<dbReference type="GO" id="GO:0005759">
    <property type="term" value="C:mitochondrial matrix"/>
    <property type="evidence" value="ECO:0007669"/>
    <property type="project" value="UniProtKB-SubCell"/>
</dbReference>
<reference evidence="10 11" key="1">
    <citation type="journal article" date="2009" name="Nat. Biotechnol.">
        <title>Genome sequence of the recombinant protein production host Pichia pastoris.</title>
        <authorList>
            <person name="De Schutter K."/>
            <person name="Lin Y.C."/>
            <person name="Tiels P."/>
            <person name="Van Hecke A."/>
            <person name="Glinka S."/>
            <person name="Weber-Lehmann J."/>
            <person name="Rouze P."/>
            <person name="Van de Peer Y."/>
            <person name="Callewaert N."/>
        </authorList>
    </citation>
    <scope>NUCLEOTIDE SEQUENCE [LARGE SCALE GENOMIC DNA]</scope>
    <source>
        <strain evidence="11">GS115 / ATCC 20864</strain>
    </source>
</reference>
<dbReference type="InterPro" id="IPR033947">
    <property type="entry name" value="ETF_alpha_N"/>
</dbReference>
<dbReference type="Proteomes" id="UP000000314">
    <property type="component" value="Chromosome 2"/>
</dbReference>
<evidence type="ECO:0000256" key="2">
    <source>
        <dbReference type="ARBA" id="ARBA00005817"/>
    </source>
</evidence>
<dbReference type="eggNOG" id="KOG3954">
    <property type="taxonomic scope" value="Eukaryota"/>
</dbReference>
<dbReference type="PIRSF" id="PIRSF000089">
    <property type="entry name" value="Electra_flavoP_a"/>
    <property type="match status" value="1"/>
</dbReference>
<dbReference type="GeneID" id="8198234"/>
<feature type="binding site" evidence="8">
    <location>
        <position position="300"/>
    </location>
    <ligand>
        <name>FAD</name>
        <dbReference type="ChEBI" id="CHEBI:57692"/>
    </ligand>
</feature>
<dbReference type="SMART" id="SM00893">
    <property type="entry name" value="ETF"/>
    <property type="match status" value="1"/>
</dbReference>
<keyword evidence="4 7" id="KW-0285">Flavoprotein</keyword>
<dbReference type="GO" id="GO:0050660">
    <property type="term" value="F:flavin adenine dinucleotide binding"/>
    <property type="evidence" value="ECO:0007669"/>
    <property type="project" value="InterPro"/>
</dbReference>
<comment type="subunit">
    <text evidence="3 7">Heterodimer of an alpha and a beta subunit.</text>
</comment>
<dbReference type="InterPro" id="IPR001308">
    <property type="entry name" value="ETF_a/FixB"/>
</dbReference>
<dbReference type="OrthoDB" id="1715808at2759"/>
<dbReference type="SUPFAM" id="SSF52467">
    <property type="entry name" value="DHS-like NAD/FAD-binding domain"/>
    <property type="match status" value="1"/>
</dbReference>
<accession>C4R248</accession>
<evidence type="ECO:0000313" key="10">
    <source>
        <dbReference type="EMBL" id="CAY69572.1"/>
    </source>
</evidence>
<organism evidence="10 11">
    <name type="scientific">Komagataella phaffii (strain GS115 / ATCC 20864)</name>
    <name type="common">Yeast</name>
    <name type="synonym">Pichia pastoris</name>
    <dbReference type="NCBI Taxonomy" id="644223"/>
    <lineage>
        <taxon>Eukaryota</taxon>
        <taxon>Fungi</taxon>
        <taxon>Dikarya</taxon>
        <taxon>Ascomycota</taxon>
        <taxon>Saccharomycotina</taxon>
        <taxon>Pichiomycetes</taxon>
        <taxon>Pichiales</taxon>
        <taxon>Pichiaceae</taxon>
        <taxon>Komagataella</taxon>
    </lineage>
</organism>
<dbReference type="PANTHER" id="PTHR43153">
    <property type="entry name" value="ELECTRON TRANSFER FLAVOPROTEIN ALPHA"/>
    <property type="match status" value="1"/>
</dbReference>
<dbReference type="GO" id="GO:0033539">
    <property type="term" value="P:fatty acid beta-oxidation using acyl-CoA dehydrogenase"/>
    <property type="evidence" value="ECO:0007669"/>
    <property type="project" value="TreeGrafter"/>
</dbReference>
<dbReference type="RefSeq" id="XP_002491852.1">
    <property type="nucleotide sequence ID" value="XM_002491807.1"/>
</dbReference>
<evidence type="ECO:0000259" key="9">
    <source>
        <dbReference type="SMART" id="SM00893"/>
    </source>
</evidence>
<feature type="binding site" evidence="8">
    <location>
        <begin position="279"/>
        <end position="286"/>
    </location>
    <ligand>
        <name>FAD</name>
        <dbReference type="ChEBI" id="CHEBI:57692"/>
    </ligand>
</feature>
<comment type="similarity">
    <text evidence="2 7">Belongs to the ETF alpha-subunit/FixB family.</text>
</comment>
<evidence type="ECO:0000256" key="4">
    <source>
        <dbReference type="ARBA" id="ARBA00022630"/>
    </source>
</evidence>
<dbReference type="SUPFAM" id="SSF52402">
    <property type="entry name" value="Adenine nucleotide alpha hydrolases-like"/>
    <property type="match status" value="1"/>
</dbReference>
<evidence type="ECO:0000256" key="1">
    <source>
        <dbReference type="ARBA" id="ARBA00004305"/>
    </source>
</evidence>
<evidence type="ECO:0000256" key="8">
    <source>
        <dbReference type="PIRSR" id="PIRSR000089-1"/>
    </source>
</evidence>
<name>C4R248_KOMPG</name>
<dbReference type="HOGENOM" id="CLU_034178_0_0_1"/>
<dbReference type="EMBL" id="FN392320">
    <property type="protein sequence ID" value="CAY69572.1"/>
    <property type="molecule type" value="Genomic_DNA"/>
</dbReference>
<dbReference type="Gene3D" id="3.40.50.1220">
    <property type="entry name" value="TPP-binding domain"/>
    <property type="match status" value="1"/>
</dbReference>
<feature type="binding site" evidence="8">
    <location>
        <begin position="248"/>
        <end position="249"/>
    </location>
    <ligand>
        <name>FAD</name>
        <dbReference type="ChEBI" id="CHEBI:57692"/>
    </ligand>
</feature>
<dbReference type="Pfam" id="PF00766">
    <property type="entry name" value="ETF_alpha"/>
    <property type="match status" value="1"/>
</dbReference>
<dbReference type="Gene3D" id="3.40.50.620">
    <property type="entry name" value="HUPs"/>
    <property type="match status" value="1"/>
</dbReference>
<feature type="domain" description="Electron transfer flavoprotein alpha/beta-subunit N-terminal" evidence="9">
    <location>
        <begin position="20"/>
        <end position="202"/>
    </location>
</feature>
<dbReference type="GO" id="GO:0009055">
    <property type="term" value="F:electron transfer activity"/>
    <property type="evidence" value="ECO:0007669"/>
    <property type="project" value="InterPro"/>
</dbReference>
<evidence type="ECO:0000256" key="3">
    <source>
        <dbReference type="ARBA" id="ARBA00011355"/>
    </source>
</evidence>
<keyword evidence="5 7" id="KW-0274">FAD</keyword>
<keyword evidence="7" id="KW-0813">Transport</keyword>
<dbReference type="OMA" id="WRPYAEQ"/>
<dbReference type="AlphaFoldDB" id="C4R248"/>
<feature type="binding site" evidence="8">
    <location>
        <position position="222"/>
    </location>
    <ligand>
        <name>FAD</name>
        <dbReference type="ChEBI" id="CHEBI:57692"/>
    </ligand>
</feature>
<dbReference type="PANTHER" id="PTHR43153:SF1">
    <property type="entry name" value="ELECTRON TRANSFER FLAVOPROTEIN SUBUNIT ALPHA, MITOCHONDRIAL"/>
    <property type="match status" value="1"/>
</dbReference>
<comment type="cofactor">
    <cofactor evidence="7 8">
        <name>FAD</name>
        <dbReference type="ChEBI" id="CHEBI:57692"/>
    </cofactor>
    <text evidence="7 8">Binds 1 FAD per dimer.</text>
</comment>
<dbReference type="Pfam" id="PF01012">
    <property type="entry name" value="ETF"/>
    <property type="match status" value="1"/>
</dbReference>
<keyword evidence="7" id="KW-0496">Mitochondrion</keyword>
<sequence>MLLTRGVGLATRTLRRLGSTLAFVEGQGGNITVASLAGLTAASQIGNTISVLVAGSNANSIASQLPKDVVSKVFIAEDPFFDHNAAELITPLVSQVFRDHNFTHFVTPASTVGKNILPRLAAVLDRQPISEITAVKDASTFVRPIYAGNALQTVQTTEPQVLVSVRGTSFEPVKLEGSAAPPVESVTLKEVPGSIAEFVNEQLLTSDKPDLGSATRVVSGGRGLKSKENFDSLLNPLADKLGAAIGASRAAVDLGFVDNSLQVGQTGKVVAPELYIAVGLSGAIQHLAGMKDSKTIVAINKDEDAPIFSVADIGLVGDIFEVVPELTEKL</sequence>
<evidence type="ECO:0000256" key="5">
    <source>
        <dbReference type="ARBA" id="ARBA00022827"/>
    </source>
</evidence>
<feature type="binding site" evidence="8">
    <location>
        <begin position="262"/>
        <end position="266"/>
    </location>
    <ligand>
        <name>FAD</name>
        <dbReference type="ChEBI" id="CHEBI:57692"/>
    </ligand>
</feature>
<comment type="function">
    <text evidence="6 7">The electron transfer flavoprotein serves as a specific electron acceptor for several dehydrogenases, including five acyl-CoA dehydrogenases, glutaryl-CoA and sarcosine dehydrogenase. It transfers the electrons to the main mitochondrial respiratory chain via ETF-ubiquinone oxidoreductase (ETF dehydrogenase).</text>
</comment>
<dbReference type="KEGG" id="ppa:PAS_chr2-2_0334"/>
<dbReference type="SMR" id="C4R248"/>
<evidence type="ECO:0000256" key="7">
    <source>
        <dbReference type="PIRNR" id="PIRNR000089"/>
    </source>
</evidence>
<dbReference type="InterPro" id="IPR014729">
    <property type="entry name" value="Rossmann-like_a/b/a_fold"/>
</dbReference>
<keyword evidence="11" id="KW-1185">Reference proteome</keyword>
<dbReference type="CDD" id="cd01715">
    <property type="entry name" value="ETF_alpha"/>
    <property type="match status" value="1"/>
</dbReference>
<evidence type="ECO:0000256" key="6">
    <source>
        <dbReference type="ARBA" id="ARBA00025416"/>
    </source>
</evidence>
<feature type="binding site" evidence="8">
    <location>
        <begin position="318"/>
        <end position="319"/>
    </location>
    <ligand>
        <name>FAD</name>
        <dbReference type="ChEBI" id="CHEBI:57692"/>
    </ligand>
</feature>
<dbReference type="InterPro" id="IPR029035">
    <property type="entry name" value="DHS-like_NAD/FAD-binding_dom"/>
</dbReference>
<dbReference type="InterPro" id="IPR014731">
    <property type="entry name" value="ETF_asu_C"/>
</dbReference>
<dbReference type="InterPro" id="IPR014730">
    <property type="entry name" value="ETF_a/b_N"/>
</dbReference>
<gene>
    <name evidence="10" type="ordered locus">PAS_chr2-2_0334</name>
</gene>
<dbReference type="FunCoup" id="C4R248">
    <property type="interactions" value="511"/>
</dbReference>
<dbReference type="STRING" id="644223.C4R248"/>
<evidence type="ECO:0000313" key="11">
    <source>
        <dbReference type="Proteomes" id="UP000000314"/>
    </source>
</evidence>
<proteinExistence type="inferred from homology"/>
<dbReference type="InParanoid" id="C4R248"/>
<dbReference type="FunFam" id="3.40.50.1220:FF:000001">
    <property type="entry name" value="Electron transfer flavoprotein, alpha subunit"/>
    <property type="match status" value="1"/>
</dbReference>
<keyword evidence="7" id="KW-0249">Electron transport</keyword>